<feature type="transmembrane region" description="Helical" evidence="1">
    <location>
        <begin position="222"/>
        <end position="242"/>
    </location>
</feature>
<feature type="transmembrane region" description="Helical" evidence="1">
    <location>
        <begin position="197"/>
        <end position="215"/>
    </location>
</feature>
<evidence type="ECO:0000256" key="1">
    <source>
        <dbReference type="SAM" id="Phobius"/>
    </source>
</evidence>
<feature type="transmembrane region" description="Helical" evidence="1">
    <location>
        <begin position="170"/>
        <end position="191"/>
    </location>
</feature>
<feature type="transmembrane region" description="Helical" evidence="1">
    <location>
        <begin position="131"/>
        <end position="149"/>
    </location>
</feature>
<comment type="caution">
    <text evidence="2">The sequence shown here is derived from an EMBL/GenBank/DDBJ whole genome shotgun (WGS) entry which is preliminary data.</text>
</comment>
<keyword evidence="1" id="KW-0812">Transmembrane</keyword>
<dbReference type="OrthoDB" id="1859031at2"/>
<dbReference type="STRING" id="518637.EUBIFOR_00823"/>
<organism evidence="2 3">
    <name type="scientific">Holdemanella biformis DSM 3989</name>
    <dbReference type="NCBI Taxonomy" id="518637"/>
    <lineage>
        <taxon>Bacteria</taxon>
        <taxon>Bacillati</taxon>
        <taxon>Bacillota</taxon>
        <taxon>Erysipelotrichia</taxon>
        <taxon>Erysipelotrichales</taxon>
        <taxon>Erysipelotrichaceae</taxon>
        <taxon>Holdemanella</taxon>
    </lineage>
</organism>
<keyword evidence="1" id="KW-0472">Membrane</keyword>
<evidence type="ECO:0000313" key="3">
    <source>
        <dbReference type="Proteomes" id="UP000004315"/>
    </source>
</evidence>
<evidence type="ECO:0008006" key="4">
    <source>
        <dbReference type="Google" id="ProtNLM"/>
    </source>
</evidence>
<evidence type="ECO:0000313" key="2">
    <source>
        <dbReference type="EMBL" id="EEC90604.1"/>
    </source>
</evidence>
<feature type="transmembrane region" description="Helical" evidence="1">
    <location>
        <begin position="12"/>
        <end position="34"/>
    </location>
</feature>
<keyword evidence="1" id="KW-1133">Transmembrane helix</keyword>
<proteinExistence type="predicted"/>
<dbReference type="HOGENOM" id="CLU_1141351_0_0_9"/>
<dbReference type="EMBL" id="ABYT01000049">
    <property type="protein sequence ID" value="EEC90604.1"/>
    <property type="molecule type" value="Genomic_DNA"/>
</dbReference>
<gene>
    <name evidence="2" type="ORF">EUBIFOR_00823</name>
</gene>
<reference evidence="2 3" key="2">
    <citation type="submission" date="2008-11" db="EMBL/GenBank/DDBJ databases">
        <title>Draft genome sequence of Eubacterium biforme (DSM 3989).</title>
        <authorList>
            <person name="Sudarsanam P."/>
            <person name="Ley R."/>
            <person name="Guruge J."/>
            <person name="Turnbaugh P.J."/>
            <person name="Mahowald M."/>
            <person name="Liep D."/>
            <person name="Gordon J."/>
        </authorList>
    </citation>
    <scope>NUCLEOTIDE SEQUENCE [LARGE SCALE GENOMIC DNA]</scope>
    <source>
        <strain evidence="2 3">DSM 3989</strain>
    </source>
</reference>
<sequence length="243" mass="29340">MLAVVMICFFNGSVFVTSILLIIYGLYFILYPYFSYQAIIPFFQQYNQMLYGFLNREYDTVLQTQDEVFFQNNQKEMKGLMKKYYGSRYRFLMVYEVVSIVRRKKQIMYQYFAIVLITMLLSQIDGKYIEYVLLFSILILGQNVVSYNVQNELRLVKKGFPLRYSLKEKLQCKSVIGMFLLLLPMLCYWIAYKIELFSILLWIWMPIQSIIIFTAKNRLQRLLYILPFYILSLLSMRVWQMFF</sequence>
<protein>
    <recommendedName>
        <fullName evidence="4">Bacterial ABC transporter protein EcsB</fullName>
    </recommendedName>
</protein>
<dbReference type="eggNOG" id="ENOG5033TPE">
    <property type="taxonomic scope" value="Bacteria"/>
</dbReference>
<dbReference type="Proteomes" id="UP000004315">
    <property type="component" value="Unassembled WGS sequence"/>
</dbReference>
<accession>B7C9G6</accession>
<feature type="transmembrane region" description="Helical" evidence="1">
    <location>
        <begin position="108"/>
        <end position="125"/>
    </location>
</feature>
<name>B7C9G6_9FIRM</name>
<dbReference type="AlphaFoldDB" id="B7C9G6"/>
<reference evidence="2 3" key="1">
    <citation type="submission" date="2008-10" db="EMBL/GenBank/DDBJ databases">
        <authorList>
            <person name="Fulton L."/>
            <person name="Clifton S."/>
            <person name="Fulton B."/>
            <person name="Xu J."/>
            <person name="Minx P."/>
            <person name="Pepin K.H."/>
            <person name="Johnson M."/>
            <person name="Bhonagiri V."/>
            <person name="Nash W.E."/>
            <person name="Mardis E.R."/>
            <person name="Wilson R.K."/>
        </authorList>
    </citation>
    <scope>NUCLEOTIDE SEQUENCE [LARGE SCALE GENOMIC DNA]</scope>
    <source>
        <strain evidence="2 3">DSM 3989</strain>
    </source>
</reference>
<keyword evidence="3" id="KW-1185">Reference proteome</keyword>